<feature type="domain" description="Tify" evidence="4">
    <location>
        <begin position="91"/>
        <end position="126"/>
    </location>
</feature>
<dbReference type="SMART" id="SM00979">
    <property type="entry name" value="TIFY"/>
    <property type="match status" value="1"/>
</dbReference>
<dbReference type="Proteomes" id="UP000594263">
    <property type="component" value="Unplaced"/>
</dbReference>
<keyword evidence="6" id="KW-1185">Reference proteome</keyword>
<comment type="subcellular location">
    <subcellularLocation>
        <location evidence="2">Nucleus</location>
    </subcellularLocation>
</comment>
<dbReference type="PANTHER" id="PTHR33077">
    <property type="entry name" value="PROTEIN TIFY 4A-RELATED-RELATED"/>
    <property type="match status" value="1"/>
</dbReference>
<dbReference type="InterPro" id="IPR010399">
    <property type="entry name" value="Tify_dom"/>
</dbReference>
<dbReference type="InterPro" id="IPR018467">
    <property type="entry name" value="CCT_CS"/>
</dbReference>
<dbReference type="GO" id="GO:2000022">
    <property type="term" value="P:regulation of jasmonic acid mediated signaling pathway"/>
    <property type="evidence" value="ECO:0007669"/>
    <property type="project" value="UniProtKB-UniRule"/>
</dbReference>
<sequence>MGNNGGQENQNAVVSLDRQTSSTRETTEENIRTLPLFTRHTPSNDTVFTSRASGRLVPWKPGTSPRPTTLLERSLLPKLTSADGEAPLSTDDSSTAQMTVFYAGTVHVYDHISVDTFQAIARVAAGQTSPVDHPQVKPQLDPDSMLTANQTPKPNFSPNPKPHAAQDLLPPARRYSIKQFLEKRQHRLARQYPYDKSKIRPGNEHAESSGGGETRRISFSPAPFPSVVGFSFSKETQQLRSRGSGLRRSQQQIRKMRENLPARFIREMEPTLFKFV</sequence>
<dbReference type="PROSITE" id="PS51320">
    <property type="entry name" value="TIFY"/>
    <property type="match status" value="1"/>
</dbReference>
<protein>
    <recommendedName>
        <fullName evidence="2">Protein TIFY</fullName>
    </recommendedName>
    <alternativeName>
        <fullName evidence="2">Jasmonate ZIM domain-containing protein</fullName>
    </alternativeName>
</protein>
<proteinExistence type="inferred from homology"/>
<feature type="compositionally biased region" description="Polar residues" evidence="3">
    <location>
        <begin position="1"/>
        <end position="13"/>
    </location>
</feature>
<organism evidence="5 6">
    <name type="scientific">Kalanchoe fedtschenkoi</name>
    <name type="common">Lavender scallops</name>
    <name type="synonym">South American air plant</name>
    <dbReference type="NCBI Taxonomy" id="63787"/>
    <lineage>
        <taxon>Eukaryota</taxon>
        <taxon>Viridiplantae</taxon>
        <taxon>Streptophyta</taxon>
        <taxon>Embryophyta</taxon>
        <taxon>Tracheophyta</taxon>
        <taxon>Spermatophyta</taxon>
        <taxon>Magnoliopsida</taxon>
        <taxon>eudicotyledons</taxon>
        <taxon>Gunneridae</taxon>
        <taxon>Pentapetalae</taxon>
        <taxon>Saxifragales</taxon>
        <taxon>Crassulaceae</taxon>
        <taxon>Kalanchoe</taxon>
    </lineage>
</organism>
<comment type="similarity">
    <text evidence="1 2">Belongs to the TIFY/JAZ family.</text>
</comment>
<dbReference type="OMA" id="QTHECRM"/>
<evidence type="ECO:0000259" key="4">
    <source>
        <dbReference type="PROSITE" id="PS51320"/>
    </source>
</evidence>
<name>A0A7N0RFQ3_KALFE</name>
<keyword evidence="2" id="KW-1184">Jasmonic acid signaling pathway</keyword>
<reference evidence="5" key="1">
    <citation type="submission" date="2021-01" db="UniProtKB">
        <authorList>
            <consortium name="EnsemblPlants"/>
        </authorList>
    </citation>
    <scope>IDENTIFICATION</scope>
</reference>
<dbReference type="GO" id="GO:0005634">
    <property type="term" value="C:nucleus"/>
    <property type="evidence" value="ECO:0007669"/>
    <property type="project" value="UniProtKB-SubCell"/>
</dbReference>
<feature type="region of interest" description="Disordered" evidence="3">
    <location>
        <begin position="1"/>
        <end position="29"/>
    </location>
</feature>
<dbReference type="EnsemblPlants" id="Kaladp0011s0088.1.v1.1">
    <property type="protein sequence ID" value="Kaladp0011s0088.1.v1.1"/>
    <property type="gene ID" value="Kaladp0011s0088.v1.1"/>
</dbReference>
<dbReference type="GO" id="GO:0009611">
    <property type="term" value="P:response to wounding"/>
    <property type="evidence" value="ECO:0007669"/>
    <property type="project" value="UniProtKB-UniRule"/>
</dbReference>
<evidence type="ECO:0000256" key="3">
    <source>
        <dbReference type="SAM" id="MobiDB-lite"/>
    </source>
</evidence>
<evidence type="ECO:0000256" key="2">
    <source>
        <dbReference type="RuleBase" id="RU369065"/>
    </source>
</evidence>
<dbReference type="GO" id="GO:0031347">
    <property type="term" value="P:regulation of defense response"/>
    <property type="evidence" value="ECO:0007669"/>
    <property type="project" value="UniProtKB-UniRule"/>
</dbReference>
<dbReference type="Gramene" id="Kaladp0011s0088.1.v1.1">
    <property type="protein sequence ID" value="Kaladp0011s0088.1.v1.1"/>
    <property type="gene ID" value="Kaladp0011s0088.v1.1"/>
</dbReference>
<feature type="compositionally biased region" description="Basic and acidic residues" evidence="3">
    <location>
        <begin position="193"/>
        <end position="207"/>
    </location>
</feature>
<dbReference type="Pfam" id="PF09425">
    <property type="entry name" value="Jas_motif"/>
    <property type="match status" value="1"/>
</dbReference>
<comment type="function">
    <text evidence="2">Repressor of jasmonate responses.</text>
</comment>
<dbReference type="Pfam" id="PF06200">
    <property type="entry name" value="tify"/>
    <property type="match status" value="1"/>
</dbReference>
<keyword evidence="2" id="KW-0539">Nucleus</keyword>
<evidence type="ECO:0000313" key="6">
    <source>
        <dbReference type="Proteomes" id="UP000594263"/>
    </source>
</evidence>
<dbReference type="AlphaFoldDB" id="A0A7N0RFQ3"/>
<comment type="domain">
    <text evidence="2">The jas domain is required for interaction with COI1.</text>
</comment>
<dbReference type="InterPro" id="IPR040390">
    <property type="entry name" value="TIFY/JAZ"/>
</dbReference>
<feature type="region of interest" description="Disordered" evidence="3">
    <location>
        <begin position="191"/>
        <end position="218"/>
    </location>
</feature>
<evidence type="ECO:0000256" key="1">
    <source>
        <dbReference type="ARBA" id="ARBA00008614"/>
    </source>
</evidence>
<feature type="region of interest" description="Disordered" evidence="3">
    <location>
        <begin position="127"/>
        <end position="169"/>
    </location>
</feature>
<dbReference type="PANTHER" id="PTHR33077:SF60">
    <property type="entry name" value="TIFY DOMAIN-CONTAINING PROTEIN"/>
    <property type="match status" value="1"/>
</dbReference>
<evidence type="ECO:0000313" key="5">
    <source>
        <dbReference type="EnsemblPlants" id="Kaladp0011s0088.1.v1.1"/>
    </source>
</evidence>
<accession>A0A7N0RFQ3</accession>